<evidence type="ECO:0000256" key="7">
    <source>
        <dbReference type="ARBA" id="ARBA00022840"/>
    </source>
</evidence>
<dbReference type="NCBIfam" id="TIGR00229">
    <property type="entry name" value="sensory_box"/>
    <property type="match status" value="1"/>
</dbReference>
<keyword evidence="4 14" id="KW-0808">Transferase</keyword>
<proteinExistence type="predicted"/>
<evidence type="ECO:0000256" key="6">
    <source>
        <dbReference type="ARBA" id="ARBA00022777"/>
    </source>
</evidence>
<evidence type="ECO:0000259" key="12">
    <source>
        <dbReference type="PROSITE" id="PS50110"/>
    </source>
</evidence>
<dbReference type="Gene3D" id="1.10.287.130">
    <property type="match status" value="1"/>
</dbReference>
<dbReference type="Gene3D" id="3.40.50.2300">
    <property type="match status" value="1"/>
</dbReference>
<dbReference type="PROSITE" id="PS50112">
    <property type="entry name" value="PAS"/>
    <property type="match status" value="1"/>
</dbReference>
<reference evidence="14" key="1">
    <citation type="submission" date="2013-07" db="EMBL/GenBank/DDBJ databases">
        <authorList>
            <person name="McIlroy S."/>
        </authorList>
    </citation>
    <scope>NUCLEOTIDE SEQUENCE [LARGE SCALE GENOMIC DNA]</scope>
    <source>
        <strain evidence="14">Run_A_D11</strain>
    </source>
</reference>
<dbReference type="InterPro" id="IPR013656">
    <property type="entry name" value="PAS_4"/>
</dbReference>
<sequence length="702" mass="77819">MCESPEKSPPELRGLPDTERGLWTLASLDHLREAISIVDKDLRLQVWNCRFAELLGFPPELLQVGLPFAVLFDYNARRGEYGPGDPATLVAERLDLARQFQSHSFERTRPDGTVLKIRGEPIDDGGFITLYEDITARQHAELALRASYEQLEERVRERTAELQALNAQLTREIEERQRIHTALRESENRVRLITDTVPVLIAYLDDRQRYVFVNQKHAEWFGLPAEAFLGQPFGDVLEPALARRLRGHLATAFDGQSTHVEYELATPTGRMYVRSYFIPHITERTRHGAERVVGCFVLGEDLTEFRQTQMALNQAQKLKAVGQLTGGIAHDFNNLLTVILGNLAAVEEVLCEQPEQYKAISTAMNAARRGADLTRRLLAFSRRQTLQPCLLLPHQQLQEIAELLKRTLGPSIELETLADDSVWAIWVDPGQLANAALNLAINARDAMPGGGQLRIEAVNVTLDQAYAGRYPDVMPGDYVRFSVADTGTGMAPAVLEQAFEPFFTTKGVGDGTGLGLSMVYGFVQQSGGHVRIHSQIGSGTTVELYLPRYISKAKAQAPVSAAIPASESPLRGRESILLVEDDPDIRYFVARALLGLGYTVREAANGKMALEILEIDTSLDLLLSDMTMPGGLSGFDLVTEARKRRPTLKILCMSGYTDCIEASLKPLKCSLLEKPFLKHDLARAVRLTLDRSVDSVSPNGPV</sequence>
<evidence type="ECO:0000313" key="15">
    <source>
        <dbReference type="Proteomes" id="UP000035760"/>
    </source>
</evidence>
<comment type="caution">
    <text evidence="14">The sequence shown here is derived from an EMBL/GenBank/DDBJ whole genome shotgun (WGS) entry which is preliminary data.</text>
</comment>
<feature type="domain" description="Response regulatory" evidence="12">
    <location>
        <begin position="575"/>
        <end position="689"/>
    </location>
</feature>
<keyword evidence="10" id="KW-0175">Coiled coil</keyword>
<dbReference type="PRINTS" id="PR00344">
    <property type="entry name" value="BCTRLSENSOR"/>
</dbReference>
<dbReference type="OrthoDB" id="9772100at2"/>
<dbReference type="SUPFAM" id="SSF55874">
    <property type="entry name" value="ATPase domain of HSP90 chaperone/DNA topoisomerase II/histidine kinase"/>
    <property type="match status" value="1"/>
</dbReference>
<dbReference type="GO" id="GO:0005524">
    <property type="term" value="F:ATP binding"/>
    <property type="evidence" value="ECO:0007669"/>
    <property type="project" value="UniProtKB-KW"/>
</dbReference>
<gene>
    <name evidence="14" type="ORF">BN873_890065</name>
</gene>
<dbReference type="SMART" id="SM00387">
    <property type="entry name" value="HATPase_c"/>
    <property type="match status" value="1"/>
</dbReference>
<keyword evidence="3 9" id="KW-0597">Phosphoprotein</keyword>
<keyword evidence="7" id="KW-0067">ATP-binding</keyword>
<accession>W6MB99</accession>
<feature type="domain" description="PAS" evidence="13">
    <location>
        <begin position="186"/>
        <end position="256"/>
    </location>
</feature>
<comment type="catalytic activity">
    <reaction evidence="1">
        <text>ATP + protein L-histidine = ADP + protein N-phospho-L-histidine.</text>
        <dbReference type="EC" id="2.7.13.3"/>
    </reaction>
</comment>
<dbReference type="SUPFAM" id="SSF52172">
    <property type="entry name" value="CheY-like"/>
    <property type="match status" value="1"/>
</dbReference>
<dbReference type="SUPFAM" id="SSF55785">
    <property type="entry name" value="PYP-like sensor domain (PAS domain)"/>
    <property type="match status" value="2"/>
</dbReference>
<dbReference type="PROSITE" id="PS50110">
    <property type="entry name" value="RESPONSE_REGULATORY"/>
    <property type="match status" value="1"/>
</dbReference>
<evidence type="ECO:0000256" key="4">
    <source>
        <dbReference type="ARBA" id="ARBA00022679"/>
    </source>
</evidence>
<dbReference type="Pfam" id="PF00072">
    <property type="entry name" value="Response_reg"/>
    <property type="match status" value="1"/>
</dbReference>
<dbReference type="Proteomes" id="UP000035760">
    <property type="component" value="Unassembled WGS sequence"/>
</dbReference>
<dbReference type="PANTHER" id="PTHR43065:SF46">
    <property type="entry name" value="C4-DICARBOXYLATE TRANSPORT SENSOR PROTEIN DCTB"/>
    <property type="match status" value="1"/>
</dbReference>
<keyword evidence="8" id="KW-0902">Two-component regulatory system</keyword>
<dbReference type="STRING" id="1400863.BN873_890065"/>
<dbReference type="PROSITE" id="PS50109">
    <property type="entry name" value="HIS_KIN"/>
    <property type="match status" value="1"/>
</dbReference>
<dbReference type="CDD" id="cd00130">
    <property type="entry name" value="PAS"/>
    <property type="match status" value="2"/>
</dbReference>
<dbReference type="SUPFAM" id="SSF47384">
    <property type="entry name" value="Homodimeric domain of signal transducing histidine kinase"/>
    <property type="match status" value="1"/>
</dbReference>
<dbReference type="Pfam" id="PF12860">
    <property type="entry name" value="PAS_7"/>
    <property type="match status" value="1"/>
</dbReference>
<name>W6MB99_9GAMM</name>
<dbReference type="GO" id="GO:0000155">
    <property type="term" value="F:phosphorelay sensor kinase activity"/>
    <property type="evidence" value="ECO:0007669"/>
    <property type="project" value="InterPro"/>
</dbReference>
<evidence type="ECO:0000259" key="13">
    <source>
        <dbReference type="PROSITE" id="PS50112"/>
    </source>
</evidence>
<evidence type="ECO:0000256" key="1">
    <source>
        <dbReference type="ARBA" id="ARBA00000085"/>
    </source>
</evidence>
<dbReference type="InterPro" id="IPR003661">
    <property type="entry name" value="HisK_dim/P_dom"/>
</dbReference>
<keyword evidence="6 14" id="KW-0418">Kinase</keyword>
<feature type="modified residue" description="4-aspartylphosphate" evidence="9">
    <location>
        <position position="625"/>
    </location>
</feature>
<dbReference type="EMBL" id="CBTJ020000101">
    <property type="protein sequence ID" value="CDI04159.1"/>
    <property type="molecule type" value="Genomic_DNA"/>
</dbReference>
<evidence type="ECO:0000256" key="9">
    <source>
        <dbReference type="PROSITE-ProRule" id="PRU00169"/>
    </source>
</evidence>
<dbReference type="InterPro" id="IPR000014">
    <property type="entry name" value="PAS"/>
</dbReference>
<evidence type="ECO:0000259" key="11">
    <source>
        <dbReference type="PROSITE" id="PS50109"/>
    </source>
</evidence>
<dbReference type="InterPro" id="IPR035965">
    <property type="entry name" value="PAS-like_dom_sf"/>
</dbReference>
<protein>
    <recommendedName>
        <fullName evidence="2">histidine kinase</fullName>
        <ecNumber evidence="2">2.7.13.3</ecNumber>
    </recommendedName>
</protein>
<feature type="coiled-coil region" evidence="10">
    <location>
        <begin position="148"/>
        <end position="175"/>
    </location>
</feature>
<dbReference type="InterPro" id="IPR036097">
    <property type="entry name" value="HisK_dim/P_sf"/>
</dbReference>
<dbReference type="InterPro" id="IPR003594">
    <property type="entry name" value="HATPase_dom"/>
</dbReference>
<evidence type="ECO:0000256" key="5">
    <source>
        <dbReference type="ARBA" id="ARBA00022741"/>
    </source>
</evidence>
<dbReference type="SMART" id="SM00091">
    <property type="entry name" value="PAS"/>
    <property type="match status" value="2"/>
</dbReference>
<dbReference type="Gene3D" id="3.30.565.10">
    <property type="entry name" value="Histidine kinase-like ATPase, C-terminal domain"/>
    <property type="match status" value="1"/>
</dbReference>
<feature type="domain" description="Histidine kinase" evidence="11">
    <location>
        <begin position="327"/>
        <end position="550"/>
    </location>
</feature>
<dbReference type="Pfam" id="PF00512">
    <property type="entry name" value="HisKA"/>
    <property type="match status" value="1"/>
</dbReference>
<dbReference type="Gene3D" id="3.30.450.20">
    <property type="entry name" value="PAS domain"/>
    <property type="match status" value="2"/>
</dbReference>
<evidence type="ECO:0000256" key="2">
    <source>
        <dbReference type="ARBA" id="ARBA00012438"/>
    </source>
</evidence>
<dbReference type="RefSeq" id="WP_048675997.1">
    <property type="nucleotide sequence ID" value="NZ_CBTJ020000101.1"/>
</dbReference>
<evidence type="ECO:0000256" key="10">
    <source>
        <dbReference type="SAM" id="Coils"/>
    </source>
</evidence>
<evidence type="ECO:0000256" key="8">
    <source>
        <dbReference type="ARBA" id="ARBA00023012"/>
    </source>
</evidence>
<dbReference type="AlphaFoldDB" id="W6MB99"/>
<dbReference type="EC" id="2.7.13.3" evidence="2"/>
<evidence type="ECO:0000313" key="14">
    <source>
        <dbReference type="EMBL" id="CDI04159.1"/>
    </source>
</evidence>
<dbReference type="SMART" id="SM00448">
    <property type="entry name" value="REC"/>
    <property type="match status" value="1"/>
</dbReference>
<evidence type="ECO:0000256" key="3">
    <source>
        <dbReference type="ARBA" id="ARBA00022553"/>
    </source>
</evidence>
<keyword evidence="5" id="KW-0547">Nucleotide-binding</keyword>
<organism evidence="14 15">
    <name type="scientific">Candidatus Competibacter denitrificans Run_A_D11</name>
    <dbReference type="NCBI Taxonomy" id="1400863"/>
    <lineage>
        <taxon>Bacteria</taxon>
        <taxon>Pseudomonadati</taxon>
        <taxon>Pseudomonadota</taxon>
        <taxon>Gammaproteobacteria</taxon>
        <taxon>Candidatus Competibacteraceae</taxon>
        <taxon>Candidatus Competibacter</taxon>
    </lineage>
</organism>
<dbReference type="Pfam" id="PF08448">
    <property type="entry name" value="PAS_4"/>
    <property type="match status" value="1"/>
</dbReference>
<dbReference type="InterPro" id="IPR036890">
    <property type="entry name" value="HATPase_C_sf"/>
</dbReference>
<dbReference type="CDD" id="cd00082">
    <property type="entry name" value="HisKA"/>
    <property type="match status" value="1"/>
</dbReference>
<dbReference type="PANTHER" id="PTHR43065">
    <property type="entry name" value="SENSOR HISTIDINE KINASE"/>
    <property type="match status" value="1"/>
</dbReference>
<dbReference type="InterPro" id="IPR005467">
    <property type="entry name" value="His_kinase_dom"/>
</dbReference>
<keyword evidence="15" id="KW-1185">Reference proteome</keyword>
<dbReference type="InterPro" id="IPR001789">
    <property type="entry name" value="Sig_transdc_resp-reg_receiver"/>
</dbReference>
<dbReference type="SMART" id="SM00388">
    <property type="entry name" value="HisKA"/>
    <property type="match status" value="1"/>
</dbReference>
<dbReference type="Pfam" id="PF02518">
    <property type="entry name" value="HATPase_c"/>
    <property type="match status" value="1"/>
</dbReference>
<dbReference type="InterPro" id="IPR004358">
    <property type="entry name" value="Sig_transdc_His_kin-like_C"/>
</dbReference>
<reference evidence="14" key="2">
    <citation type="submission" date="2014-03" db="EMBL/GenBank/DDBJ databases">
        <title>Candidatus Competibacter-lineage genomes retrieved from metagenomes reveal functional metabolic diversity.</title>
        <authorList>
            <person name="McIlroy S.J."/>
            <person name="Albertsen M."/>
            <person name="Andresen E.K."/>
            <person name="Saunders A.M."/>
            <person name="Kristiansen R."/>
            <person name="Stokholm-Bjerregaard M."/>
            <person name="Nielsen K.L."/>
            <person name="Nielsen P.H."/>
        </authorList>
    </citation>
    <scope>NUCLEOTIDE SEQUENCE</scope>
    <source>
        <strain evidence="14">Run_A_D11</strain>
    </source>
</reference>
<dbReference type="InterPro" id="IPR011006">
    <property type="entry name" value="CheY-like_superfamily"/>
</dbReference>